<dbReference type="EMBL" id="GU723603">
    <property type="protein sequence ID" value="ADE10048.1"/>
    <property type="molecule type" value="mRNA"/>
</dbReference>
<feature type="region of interest" description="Disordered" evidence="1">
    <location>
        <begin position="46"/>
        <end position="105"/>
    </location>
</feature>
<feature type="compositionally biased region" description="Acidic residues" evidence="1">
    <location>
        <begin position="1"/>
        <end position="14"/>
    </location>
</feature>
<feature type="region of interest" description="Disordered" evidence="1">
    <location>
        <begin position="1"/>
        <end position="24"/>
    </location>
</feature>
<name>D5KY03_9TREE</name>
<proteinExistence type="evidence at transcript level"/>
<reference evidence="2" key="1">
    <citation type="submission" date="2010-02" db="EMBL/GenBank/DDBJ databases">
        <authorList>
            <person name="Xie B."/>
            <person name="Huang X."/>
            <person name="Deng Y."/>
        </authorList>
    </citation>
    <scope>NUCLEOTIDE SEQUENCE</scope>
</reference>
<evidence type="ECO:0000313" key="2">
    <source>
        <dbReference type="EMBL" id="ADE10048.1"/>
    </source>
</evidence>
<accession>D5KY03</accession>
<sequence length="124" mass="13797">MEDIAVEDEPEAQDAEATAPRLGQERELAKAFAEVEDEEDVEAARVAQGEGELDFQEFTDTAKAKQPTKTPQDLDGEDAGTPAMAVEGADEEGEDEGEEDEVGGVDEYMLRLVEWDWEWFAQHY</sequence>
<evidence type="ECO:0000256" key="1">
    <source>
        <dbReference type="SAM" id="MobiDB-lite"/>
    </source>
</evidence>
<dbReference type="AlphaFoldDB" id="D5KY03"/>
<protein>
    <submittedName>
        <fullName evidence="2">Uncharacterized protein</fullName>
    </submittedName>
</protein>
<feature type="compositionally biased region" description="Acidic residues" evidence="1">
    <location>
        <begin position="88"/>
        <end position="104"/>
    </location>
</feature>
<organism evidence="2">
    <name type="scientific">Tremella fuciformis</name>
    <dbReference type="NCBI Taxonomy" id="64657"/>
    <lineage>
        <taxon>Eukaryota</taxon>
        <taxon>Fungi</taxon>
        <taxon>Dikarya</taxon>
        <taxon>Basidiomycota</taxon>
        <taxon>Agaricomycotina</taxon>
        <taxon>Tremellomycetes</taxon>
        <taxon>Tremellales</taxon>
        <taxon>Tremellaceae</taxon>
        <taxon>Tremella</taxon>
    </lineage>
</organism>